<accession>A0ABW7G3N9</accession>
<keyword evidence="1" id="KW-0488">Methylation</keyword>
<dbReference type="CDD" id="cd06225">
    <property type="entry name" value="HAMP"/>
    <property type="match status" value="1"/>
</dbReference>
<evidence type="ECO:0000259" key="6">
    <source>
        <dbReference type="PROSITE" id="PS50111"/>
    </source>
</evidence>
<dbReference type="Gene3D" id="1.10.287.950">
    <property type="entry name" value="Methyl-accepting chemotaxis protein"/>
    <property type="match status" value="1"/>
</dbReference>
<dbReference type="Proteomes" id="UP001606305">
    <property type="component" value="Unassembled WGS sequence"/>
</dbReference>
<feature type="transmembrane region" description="Helical" evidence="5">
    <location>
        <begin position="12"/>
        <end position="32"/>
    </location>
</feature>
<dbReference type="SUPFAM" id="SSF58104">
    <property type="entry name" value="Methyl-accepting chemotaxis protein (MCP) signaling domain"/>
    <property type="match status" value="1"/>
</dbReference>
<feature type="compositionally biased region" description="Low complexity" evidence="4">
    <location>
        <begin position="566"/>
        <end position="576"/>
    </location>
</feature>
<dbReference type="SMART" id="SM00283">
    <property type="entry name" value="MA"/>
    <property type="match status" value="1"/>
</dbReference>
<feature type="transmembrane region" description="Helical" evidence="5">
    <location>
        <begin position="191"/>
        <end position="211"/>
    </location>
</feature>
<keyword evidence="5" id="KW-0812">Transmembrane</keyword>
<keyword evidence="5" id="KW-0472">Membrane</keyword>
<dbReference type="PANTHER" id="PTHR43531">
    <property type="entry name" value="PROTEIN ICFG"/>
    <property type="match status" value="1"/>
</dbReference>
<dbReference type="RefSeq" id="WP_394487298.1">
    <property type="nucleotide sequence ID" value="NZ_JBIGIA010000004.1"/>
</dbReference>
<evidence type="ECO:0000256" key="2">
    <source>
        <dbReference type="ARBA" id="ARBA00029447"/>
    </source>
</evidence>
<name>A0ABW7G3N9_9BURK</name>
<proteinExistence type="inferred from homology"/>
<evidence type="ECO:0000259" key="7">
    <source>
        <dbReference type="PROSITE" id="PS50885"/>
    </source>
</evidence>
<dbReference type="Pfam" id="PF00672">
    <property type="entry name" value="HAMP"/>
    <property type="match status" value="1"/>
</dbReference>
<dbReference type="PROSITE" id="PS50885">
    <property type="entry name" value="HAMP"/>
    <property type="match status" value="1"/>
</dbReference>
<sequence length="584" mass="61661">MNPMQWKIGPRLAAVMGVMLALLMLMSALAVLQMKRMQEQTHDITSNWLPSVALVNQLNTNCSDYRVAEIGHVLATEDADMAVKDKQMANIMASWEKNRSAYAKLISSPEEQKLYDEFMADWKSYMAAHDKLYAFSRKNETEKARAILEGESRKAFDAASDTLDKLVELNTRGANQASGTADGAYATGRNVVISALVAVAIVALLLSRLLIRSITGPLQRAVTVADAVADGDLHQTVDARGGDEAAQLMRALERMRQGLMNTVSRVRANAESVSTASSEIAQGNADLSQRTEQQASALQQTAATMSELASTVRSNADNARQADQLARSAVDAARQGGSAVGDVVNTMRGISDSSRKIADIIGTIDGIAFQTNILALNAAVEAARAGEQGRGFAVVAGEVRTLAQRSAEAAKEIKGLITSSVEQVERGSQQVDTAGASMDSLVQAIQRVTDIVGEISNASVEQADGVGQVEQAVSQMDQVTQQNAALVEESAAAAESLKQQAMQMVEIVSVFRVSGDAPRSTATAPTPSPVRATPTRVAAASPRPAPAARPAAPRPPTTSPAPTQAPAPAARAPAPAGDDDWTSF</sequence>
<dbReference type="PROSITE" id="PS50111">
    <property type="entry name" value="CHEMOTAXIS_TRANSDUC_2"/>
    <property type="match status" value="1"/>
</dbReference>
<keyword evidence="3" id="KW-0807">Transducer</keyword>
<dbReference type="InterPro" id="IPR047347">
    <property type="entry name" value="YvaQ-like_sensor"/>
</dbReference>
<keyword evidence="5" id="KW-1133">Transmembrane helix</keyword>
<dbReference type="CDD" id="cd11386">
    <property type="entry name" value="MCP_signal"/>
    <property type="match status" value="1"/>
</dbReference>
<dbReference type="PRINTS" id="PR00260">
    <property type="entry name" value="CHEMTRNSDUCR"/>
</dbReference>
<evidence type="ECO:0000256" key="5">
    <source>
        <dbReference type="SAM" id="Phobius"/>
    </source>
</evidence>
<dbReference type="Pfam" id="PF12729">
    <property type="entry name" value="4HB_MCP_1"/>
    <property type="match status" value="1"/>
</dbReference>
<evidence type="ECO:0000313" key="9">
    <source>
        <dbReference type="Proteomes" id="UP001606305"/>
    </source>
</evidence>
<dbReference type="InterPro" id="IPR024478">
    <property type="entry name" value="HlyB_4HB_MCP"/>
</dbReference>
<comment type="similarity">
    <text evidence="2">Belongs to the methyl-accepting chemotaxis (MCP) protein family.</text>
</comment>
<feature type="compositionally biased region" description="Low complexity" evidence="4">
    <location>
        <begin position="517"/>
        <end position="542"/>
    </location>
</feature>
<protein>
    <submittedName>
        <fullName evidence="8">Methyl-accepting chemotaxis protein</fullName>
    </submittedName>
</protein>
<evidence type="ECO:0000256" key="1">
    <source>
        <dbReference type="ARBA" id="ARBA00022481"/>
    </source>
</evidence>
<dbReference type="SMART" id="SM00304">
    <property type="entry name" value="HAMP"/>
    <property type="match status" value="1"/>
</dbReference>
<dbReference type="Pfam" id="PF00015">
    <property type="entry name" value="MCPsignal"/>
    <property type="match status" value="1"/>
</dbReference>
<keyword evidence="9" id="KW-1185">Reference proteome</keyword>
<evidence type="ECO:0000256" key="4">
    <source>
        <dbReference type="SAM" id="MobiDB-lite"/>
    </source>
</evidence>
<dbReference type="InterPro" id="IPR004089">
    <property type="entry name" value="MCPsignal_dom"/>
</dbReference>
<gene>
    <name evidence="8" type="ORF">ACG00X_06815</name>
</gene>
<organism evidence="8 9">
    <name type="scientific">Pelomonas nitida</name>
    <dbReference type="NCBI Taxonomy" id="3299027"/>
    <lineage>
        <taxon>Bacteria</taxon>
        <taxon>Pseudomonadati</taxon>
        <taxon>Pseudomonadota</taxon>
        <taxon>Betaproteobacteria</taxon>
        <taxon>Burkholderiales</taxon>
        <taxon>Sphaerotilaceae</taxon>
        <taxon>Roseateles</taxon>
    </lineage>
</organism>
<dbReference type="PANTHER" id="PTHR43531:SF14">
    <property type="entry name" value="METHYL-ACCEPTING CHEMOTAXIS PROTEIN I-RELATED"/>
    <property type="match status" value="1"/>
</dbReference>
<dbReference type="EMBL" id="JBIGIA010000004">
    <property type="protein sequence ID" value="MFG6456541.1"/>
    <property type="molecule type" value="Genomic_DNA"/>
</dbReference>
<feature type="domain" description="Methyl-accepting transducer" evidence="6">
    <location>
        <begin position="269"/>
        <end position="498"/>
    </location>
</feature>
<dbReference type="InterPro" id="IPR004090">
    <property type="entry name" value="Chemotax_Me-accpt_rcpt"/>
</dbReference>
<feature type="compositionally biased region" description="Pro residues" evidence="4">
    <location>
        <begin position="543"/>
        <end position="565"/>
    </location>
</feature>
<dbReference type="InterPro" id="IPR051310">
    <property type="entry name" value="MCP_chemotaxis"/>
</dbReference>
<dbReference type="CDD" id="cd19411">
    <property type="entry name" value="MCP2201-like_sensor"/>
    <property type="match status" value="1"/>
</dbReference>
<feature type="region of interest" description="Disordered" evidence="4">
    <location>
        <begin position="515"/>
        <end position="584"/>
    </location>
</feature>
<reference evidence="8 9" key="1">
    <citation type="submission" date="2024-09" db="EMBL/GenBank/DDBJ databases">
        <title>Novel species of the genus Pelomonas and Roseateles isolated from streams.</title>
        <authorList>
            <person name="Lu H."/>
        </authorList>
    </citation>
    <scope>NUCLEOTIDE SEQUENCE [LARGE SCALE GENOMIC DNA]</scope>
    <source>
        <strain evidence="8 9">BYS96W</strain>
    </source>
</reference>
<evidence type="ECO:0000256" key="3">
    <source>
        <dbReference type="PROSITE-ProRule" id="PRU00284"/>
    </source>
</evidence>
<dbReference type="InterPro" id="IPR003660">
    <property type="entry name" value="HAMP_dom"/>
</dbReference>
<feature type="domain" description="HAMP" evidence="7">
    <location>
        <begin position="212"/>
        <end position="264"/>
    </location>
</feature>
<evidence type="ECO:0000313" key="8">
    <source>
        <dbReference type="EMBL" id="MFG6456541.1"/>
    </source>
</evidence>
<comment type="caution">
    <text evidence="8">The sequence shown here is derived from an EMBL/GenBank/DDBJ whole genome shotgun (WGS) entry which is preliminary data.</text>
</comment>